<dbReference type="GO" id="GO:0046872">
    <property type="term" value="F:metal ion binding"/>
    <property type="evidence" value="ECO:0007669"/>
    <property type="project" value="UniProtKB-KW"/>
</dbReference>
<comment type="similarity">
    <text evidence="1">Belongs to the peptidase M81 family.</text>
</comment>
<dbReference type="GO" id="GO:0008237">
    <property type="term" value="F:metallopeptidase activity"/>
    <property type="evidence" value="ECO:0007669"/>
    <property type="project" value="UniProtKB-KW"/>
</dbReference>
<sequence length="487" mass="50358">MSAKRIAVARLWFEGNSFTPGVTGLDAFQSREWNAGPDALARYRGTATELGALASFLEVRPGWQATILRCASAQPGGPMGDAVFAAWLDEVVEGLRAGGWDGVYLSLHGACITESDPAADLTLLRAIRGVIGPDVPLVASFDPHGNLSPEVASLLDGGSIYRTYPHVDMDAAARRALAQLERMLDGAPRGHGAMAKRPMVLHSFHMRDAGGPMAEVWQEAREREGGAVLDASLLGGFAWGDSPHAGPGAMVFSTSPALAAATAGHLADAIAARRARFDVALPTPDAALAAALAAPDGLVALLDPADNPLSGGICDTPGLLRVVLAAGLTVPTVFAFLHDAALVARAGGAGVGATIDVALGGQVTAAFGPPVPAVAVVERLTDGRFTNTGPMERGAPVDLGPTALLRVGAVRIVVASRKEAAIDPGFFALHGIDLDATRLLVNKGKNHFRAAFADRCSAILECDTPGPAALDLAALPFRHVPRGYFTR</sequence>
<keyword evidence="1" id="KW-0479">Metal-binding</keyword>
<keyword evidence="1" id="KW-0482">Metalloprotease</keyword>
<dbReference type="PIRSF" id="PIRSF012702">
    <property type="entry name" value="UCP012702"/>
    <property type="match status" value="1"/>
</dbReference>
<dbReference type="InterPro" id="IPR010799">
    <property type="entry name" value="MlrC_C"/>
</dbReference>
<dbReference type="GO" id="GO:0006508">
    <property type="term" value="P:proteolysis"/>
    <property type="evidence" value="ECO:0007669"/>
    <property type="project" value="UniProtKB-KW"/>
</dbReference>
<accession>A0A1V2GW73</accession>
<dbReference type="Pfam" id="PF07171">
    <property type="entry name" value="MlrC_C"/>
    <property type="match status" value="1"/>
</dbReference>
<comment type="cofactor">
    <cofactor evidence="1">
        <name>Zn(2+)</name>
        <dbReference type="ChEBI" id="CHEBI:29105"/>
    </cofactor>
    <text evidence="1">Binds 1 zinc ion per subunit.</text>
</comment>
<evidence type="ECO:0000259" key="2">
    <source>
        <dbReference type="Pfam" id="PF07171"/>
    </source>
</evidence>
<keyword evidence="1" id="KW-0378">Hydrolase</keyword>
<dbReference type="Pfam" id="PF07364">
    <property type="entry name" value="DUF1485"/>
    <property type="match status" value="1"/>
</dbReference>
<dbReference type="RefSeq" id="WP_076959958.1">
    <property type="nucleotide sequence ID" value="NZ_MLCO01000308.1"/>
</dbReference>
<dbReference type="OrthoDB" id="9782658at2"/>
<dbReference type="InterPro" id="IPR015995">
    <property type="entry name" value="MlrC_N"/>
</dbReference>
<dbReference type="Proteomes" id="UP000188879">
    <property type="component" value="Unassembled WGS sequence"/>
</dbReference>
<dbReference type="AlphaFoldDB" id="A0A1V2GW73"/>
<reference evidence="4 5" key="1">
    <citation type="submission" date="2016-10" db="EMBL/GenBank/DDBJ databases">
        <title>Draft Genome sequence of Roseomonas sp. strain M3.</title>
        <authorList>
            <person name="Subhash Y."/>
            <person name="Lee S."/>
        </authorList>
    </citation>
    <scope>NUCLEOTIDE SEQUENCE [LARGE SCALE GENOMIC DNA]</scope>
    <source>
        <strain evidence="4 5">M3</strain>
    </source>
</reference>
<comment type="caution">
    <text evidence="4">The sequence shown here is derived from an EMBL/GenBank/DDBJ whole genome shotgun (WGS) entry which is preliminary data.</text>
</comment>
<gene>
    <name evidence="4" type="ORF">BKE38_24795</name>
</gene>
<feature type="domain" description="Microcystin LR degradation protein MlrC N-terminal" evidence="3">
    <location>
        <begin position="5"/>
        <end position="291"/>
    </location>
</feature>
<evidence type="ECO:0000313" key="5">
    <source>
        <dbReference type="Proteomes" id="UP000188879"/>
    </source>
</evidence>
<organism evidence="4 5">
    <name type="scientific">Teichococcus deserti</name>
    <dbReference type="NCBI Taxonomy" id="1817963"/>
    <lineage>
        <taxon>Bacteria</taxon>
        <taxon>Pseudomonadati</taxon>
        <taxon>Pseudomonadota</taxon>
        <taxon>Alphaproteobacteria</taxon>
        <taxon>Acetobacterales</taxon>
        <taxon>Roseomonadaceae</taxon>
        <taxon>Roseomonas</taxon>
    </lineage>
</organism>
<evidence type="ECO:0000259" key="3">
    <source>
        <dbReference type="Pfam" id="PF07364"/>
    </source>
</evidence>
<evidence type="ECO:0000256" key="1">
    <source>
        <dbReference type="PIRNR" id="PIRNR012702"/>
    </source>
</evidence>
<keyword evidence="5" id="KW-1185">Reference proteome</keyword>
<keyword evidence="1" id="KW-0645">Protease</keyword>
<proteinExistence type="inferred from homology"/>
<feature type="domain" description="Microcystin LR degradation protein MlrC C-terminal" evidence="2">
    <location>
        <begin position="301"/>
        <end position="479"/>
    </location>
</feature>
<evidence type="ECO:0000313" key="4">
    <source>
        <dbReference type="EMBL" id="ONG46854.1"/>
    </source>
</evidence>
<protein>
    <recommendedName>
        <fullName evidence="1">Microcystinase C</fullName>
        <shortName evidence="1">MlrC</shortName>
    </recommendedName>
</protein>
<name>A0A1V2GW73_9PROT</name>
<dbReference type="EMBL" id="MLCO01000308">
    <property type="protein sequence ID" value="ONG46854.1"/>
    <property type="molecule type" value="Genomic_DNA"/>
</dbReference>
<comment type="function">
    <text evidence="1">Involved in peptidolytic degradation of cyclic heptapeptide hepatotoxin microcystin (MC).</text>
</comment>
<dbReference type="InterPro" id="IPR009197">
    <property type="entry name" value="MlrC"/>
</dbReference>